<dbReference type="RefSeq" id="XP_011313859.1">
    <property type="nucleotide sequence ID" value="XM_011315557.1"/>
</dbReference>
<dbReference type="AlphaFoldDB" id="A0A9R1UA23"/>
<evidence type="ECO:0000256" key="2">
    <source>
        <dbReference type="ARBA" id="ARBA00004496"/>
    </source>
</evidence>
<dbReference type="Proteomes" id="UP000694866">
    <property type="component" value="Unplaced"/>
</dbReference>
<protein>
    <submittedName>
        <fullName evidence="11">Protein tilB homolog</fullName>
    </submittedName>
</protein>
<reference evidence="11" key="1">
    <citation type="submission" date="2025-08" db="UniProtKB">
        <authorList>
            <consortium name="RefSeq"/>
        </authorList>
    </citation>
    <scope>IDENTIFICATION</scope>
    <source>
        <strain evidence="11">USDA-PBARC FA_bdor</strain>
        <tissue evidence="11">Whole organism</tissue>
    </source>
</reference>
<sequence length="435" mass="50035">MVGITIELIRKRSEHNEGEISTLEELALHQENIDKIQLINRVCKDLRILLLQNNLISKLENLNRLKLLEYLNLALNNIEVIENLEGLENLKKLDLTVNFVGDLRNIKRLQVNEHLEELFLIGNPCADYEGYRDYVVAVLPQLKELDGKEIARSHRIKALQKYAEVEGDVIRGYWNYREIRARQLDRHREKGQVTITEIHKGESDDDEAATQAFWNSTSYHTPEDRREIANKVRNIEERRNKGDKLNESPKYILKLFSPEGRAYNVNQGRIPFRLNVEDDPVFITLEISTYRHLDTALINVDVQPNYVRVVVKGKILQLTLPCEILTDKSKAERNTVTGNLVISMPRMSPLTSVVKRLNNSINKSPGVNQSSKVMKSCYTITKRELLEIGPPANDLDFSKIYRDPKTLRQVAIKNNLSGKKVADNFVDDPNVPPLE</sequence>
<dbReference type="FunFam" id="3.80.10.10:FF:000052">
    <property type="entry name" value="Leucine rich repeat containing 6"/>
    <property type="match status" value="1"/>
</dbReference>
<evidence type="ECO:0000256" key="8">
    <source>
        <dbReference type="ARBA" id="ARBA00049982"/>
    </source>
</evidence>
<keyword evidence="6" id="KW-0969">Cilium</keyword>
<proteinExistence type="inferred from homology"/>
<dbReference type="InterPro" id="IPR001611">
    <property type="entry name" value="Leu-rich_rpt"/>
</dbReference>
<accession>A0A9R1UA23</accession>
<evidence type="ECO:0000256" key="7">
    <source>
        <dbReference type="ARBA" id="ARBA00023273"/>
    </source>
</evidence>
<evidence type="ECO:0000256" key="6">
    <source>
        <dbReference type="ARBA" id="ARBA00023069"/>
    </source>
</evidence>
<keyword evidence="5" id="KW-0677">Repeat</keyword>
<name>A0A9R1UA23_9HYME</name>
<evidence type="ECO:0000256" key="4">
    <source>
        <dbReference type="ARBA" id="ARBA00022614"/>
    </source>
</evidence>
<dbReference type="CTD" id="33130"/>
<organism evidence="10 11">
    <name type="scientific">Fopius arisanus</name>
    <dbReference type="NCBI Taxonomy" id="64838"/>
    <lineage>
        <taxon>Eukaryota</taxon>
        <taxon>Metazoa</taxon>
        <taxon>Ecdysozoa</taxon>
        <taxon>Arthropoda</taxon>
        <taxon>Hexapoda</taxon>
        <taxon>Insecta</taxon>
        <taxon>Pterygota</taxon>
        <taxon>Neoptera</taxon>
        <taxon>Endopterygota</taxon>
        <taxon>Hymenoptera</taxon>
        <taxon>Apocrita</taxon>
        <taxon>Ichneumonoidea</taxon>
        <taxon>Braconidae</taxon>
        <taxon>Opiinae</taxon>
        <taxon>Fopius</taxon>
    </lineage>
</organism>
<dbReference type="SUPFAM" id="SSF52058">
    <property type="entry name" value="L domain-like"/>
    <property type="match status" value="1"/>
</dbReference>
<dbReference type="OrthoDB" id="10250990at2759"/>
<comment type="similarity">
    <text evidence="8">Belongs to the tilB family.</text>
</comment>
<dbReference type="GO" id="GO:0005737">
    <property type="term" value="C:cytoplasm"/>
    <property type="evidence" value="ECO:0007669"/>
    <property type="project" value="UniProtKB-SubCell"/>
</dbReference>
<dbReference type="GO" id="GO:0005929">
    <property type="term" value="C:cilium"/>
    <property type="evidence" value="ECO:0007669"/>
    <property type="project" value="UniProtKB-SubCell"/>
</dbReference>
<keyword evidence="7" id="KW-0966">Cell projection</keyword>
<dbReference type="GeneID" id="105273246"/>
<evidence type="ECO:0000313" key="10">
    <source>
        <dbReference type="Proteomes" id="UP000694866"/>
    </source>
</evidence>
<evidence type="ECO:0000256" key="5">
    <source>
        <dbReference type="ARBA" id="ARBA00022737"/>
    </source>
</evidence>
<evidence type="ECO:0000313" key="11">
    <source>
        <dbReference type="RefSeq" id="XP_011313859.1"/>
    </source>
</evidence>
<dbReference type="PROSITE" id="PS51450">
    <property type="entry name" value="LRR"/>
    <property type="match status" value="2"/>
</dbReference>
<comment type="subcellular location">
    <subcellularLocation>
        <location evidence="1">Cell projection</location>
        <location evidence="1">Cilium</location>
    </subcellularLocation>
    <subcellularLocation>
        <location evidence="2">Cytoplasm</location>
    </subcellularLocation>
</comment>
<keyword evidence="3" id="KW-0963">Cytoplasm</keyword>
<dbReference type="Gene3D" id="3.80.10.10">
    <property type="entry name" value="Ribonuclease Inhibitor"/>
    <property type="match status" value="1"/>
</dbReference>
<dbReference type="KEGG" id="fas:105273246"/>
<dbReference type="Pfam" id="PF23602">
    <property type="entry name" value="CS_DNAAF11_C"/>
    <property type="match status" value="1"/>
</dbReference>
<gene>
    <name evidence="11" type="primary">tilB</name>
</gene>
<dbReference type="PANTHER" id="PTHR18849">
    <property type="entry name" value="LEUCINE RICH REPEAT PROTEIN"/>
    <property type="match status" value="1"/>
</dbReference>
<dbReference type="Pfam" id="PF14580">
    <property type="entry name" value="LRR_9"/>
    <property type="match status" value="1"/>
</dbReference>
<evidence type="ECO:0000256" key="3">
    <source>
        <dbReference type="ARBA" id="ARBA00022490"/>
    </source>
</evidence>
<dbReference type="InterPro" id="IPR056496">
    <property type="entry name" value="CS_DNAAF11_C"/>
</dbReference>
<evidence type="ECO:0000256" key="1">
    <source>
        <dbReference type="ARBA" id="ARBA00004138"/>
    </source>
</evidence>
<dbReference type="PANTHER" id="PTHR18849:SF0">
    <property type="entry name" value="CILIA- AND FLAGELLA-ASSOCIATED PROTEIN 410-RELATED"/>
    <property type="match status" value="1"/>
</dbReference>
<keyword evidence="4" id="KW-0433">Leucine-rich repeat</keyword>
<keyword evidence="10" id="KW-1185">Reference proteome</keyword>
<evidence type="ECO:0000259" key="9">
    <source>
        <dbReference type="Pfam" id="PF23602"/>
    </source>
</evidence>
<dbReference type="InterPro" id="IPR032675">
    <property type="entry name" value="LRR_dom_sf"/>
</dbReference>
<feature type="domain" description="Dynein axonemal assembly factor 11-like CS" evidence="9">
    <location>
        <begin position="226"/>
        <end position="346"/>
    </location>
</feature>